<sequence>MNDALARKLLCIAADHHKKPMLMTGSRHVRPDIFLGEQDEEDYMEEGGGIMEDKTSIMNSKYDSDNGEIGVIELEEVIVVAPRKLNRWQVVKLEIRVNGRDMVNDIRNDAKQLGRWLKNCLSGPMSLRGNHMSRGIGGMGIQFISSQGKSGLTDTPVAAPGVEVITHNVDAWWDPFMMLWGPSFPVTNSTPMVPDAEGTDLWHGNGKMENYEILHKTFGQLRSGTRYGVNNPDFGGIGESYPTKDEEQAKRDSARFHNTGLFKDGTIGIKRDTIRKKN</sequence>
<dbReference type="RefSeq" id="WP_123216968.1">
    <property type="nucleotide sequence ID" value="NZ_RJTM01000107.1"/>
</dbReference>
<keyword evidence="2" id="KW-1185">Reference proteome</keyword>
<dbReference type="EMBL" id="RJTM01000107">
    <property type="protein sequence ID" value="RNL83107.1"/>
    <property type="molecule type" value="Genomic_DNA"/>
</dbReference>
<dbReference type="OrthoDB" id="9914472at2"/>
<name>A0A3N0E5K0_SINP1</name>
<organism evidence="1 2">
    <name type="scientific">Sinomicrobium pectinilyticum</name>
    <dbReference type="NCBI Taxonomy" id="1084421"/>
    <lineage>
        <taxon>Bacteria</taxon>
        <taxon>Pseudomonadati</taxon>
        <taxon>Bacteroidota</taxon>
        <taxon>Flavobacteriia</taxon>
        <taxon>Flavobacteriales</taxon>
        <taxon>Flavobacteriaceae</taxon>
        <taxon>Sinomicrobium</taxon>
    </lineage>
</organism>
<comment type="caution">
    <text evidence="1">The sequence shown here is derived from an EMBL/GenBank/DDBJ whole genome shotgun (WGS) entry which is preliminary data.</text>
</comment>
<gene>
    <name evidence="1" type="ORF">ED312_15705</name>
</gene>
<dbReference type="AlphaFoldDB" id="A0A3N0E5K0"/>
<proteinExistence type="predicted"/>
<accession>A0A3N0E5K0</accession>
<dbReference type="Proteomes" id="UP000267469">
    <property type="component" value="Unassembled WGS sequence"/>
</dbReference>
<evidence type="ECO:0000313" key="1">
    <source>
        <dbReference type="EMBL" id="RNL83107.1"/>
    </source>
</evidence>
<reference evidence="1 2" key="1">
    <citation type="submission" date="2018-10" db="EMBL/GenBank/DDBJ databases">
        <title>Sinomicrobium pectinilyticum sp. nov., a pectinase-producing bacterium isolated from alkaline and saline soil, and emended description of the genus Sinomicrobium.</title>
        <authorList>
            <person name="Cheng B."/>
            <person name="Li C."/>
            <person name="Lai Q."/>
            <person name="Du M."/>
            <person name="Shao Z."/>
            <person name="Xu P."/>
            <person name="Yang C."/>
        </authorList>
    </citation>
    <scope>NUCLEOTIDE SEQUENCE [LARGE SCALE GENOMIC DNA]</scope>
    <source>
        <strain evidence="1 2">5DNS001</strain>
    </source>
</reference>
<protein>
    <submittedName>
        <fullName evidence="1">Uncharacterized protein</fullName>
    </submittedName>
</protein>
<evidence type="ECO:0000313" key="2">
    <source>
        <dbReference type="Proteomes" id="UP000267469"/>
    </source>
</evidence>